<reference evidence="1 2" key="1">
    <citation type="journal article" date="2022" name="G3 (Bethesda)">
        <title>Whole-genome sequence and methylome profiling of the almond [Prunus dulcis (Mill.) D.A. Webb] cultivar 'Nonpareil'.</title>
        <authorList>
            <person name="D'Amico-Willman K.M."/>
            <person name="Ouma W.Z."/>
            <person name="Meulia T."/>
            <person name="Sideli G.M."/>
            <person name="Gradziel T.M."/>
            <person name="Fresnedo-Ramirez J."/>
        </authorList>
    </citation>
    <scope>NUCLEOTIDE SEQUENCE [LARGE SCALE GENOMIC DNA]</scope>
    <source>
        <strain evidence="1">Clone GOH B32 T37-40</strain>
    </source>
</reference>
<protein>
    <submittedName>
        <fullName evidence="1">Uncharacterized protein</fullName>
    </submittedName>
</protein>
<proteinExistence type="predicted"/>
<name>A0AAD4VZU4_PRUDU</name>
<sequence>MWNKGKVCDKFRIWFFRPTIGVPPSDLETIWLFLIMAHEFRGRWTVWCENCSSGGLDVSVAYEDSGYGRLGVSEACKDGVDGIILELMGYLELTKNYRN</sequence>
<organism evidence="1 2">
    <name type="scientific">Prunus dulcis</name>
    <name type="common">Almond</name>
    <name type="synonym">Amygdalus dulcis</name>
    <dbReference type="NCBI Taxonomy" id="3755"/>
    <lineage>
        <taxon>Eukaryota</taxon>
        <taxon>Viridiplantae</taxon>
        <taxon>Streptophyta</taxon>
        <taxon>Embryophyta</taxon>
        <taxon>Tracheophyta</taxon>
        <taxon>Spermatophyta</taxon>
        <taxon>Magnoliopsida</taxon>
        <taxon>eudicotyledons</taxon>
        <taxon>Gunneridae</taxon>
        <taxon>Pentapetalae</taxon>
        <taxon>rosids</taxon>
        <taxon>fabids</taxon>
        <taxon>Rosales</taxon>
        <taxon>Rosaceae</taxon>
        <taxon>Amygdaloideae</taxon>
        <taxon>Amygdaleae</taxon>
        <taxon>Prunus</taxon>
    </lineage>
</organism>
<dbReference type="Proteomes" id="UP001054821">
    <property type="component" value="Chromosome 4"/>
</dbReference>
<gene>
    <name evidence="1" type="ORF">L3X38_023615</name>
</gene>
<evidence type="ECO:0000313" key="2">
    <source>
        <dbReference type="Proteomes" id="UP001054821"/>
    </source>
</evidence>
<accession>A0AAD4VZU4</accession>
<keyword evidence="2" id="KW-1185">Reference proteome</keyword>
<dbReference type="EMBL" id="JAJFAZ020000004">
    <property type="protein sequence ID" value="KAI5333484.1"/>
    <property type="molecule type" value="Genomic_DNA"/>
</dbReference>
<comment type="caution">
    <text evidence="1">The sequence shown here is derived from an EMBL/GenBank/DDBJ whole genome shotgun (WGS) entry which is preliminary data.</text>
</comment>
<dbReference type="AlphaFoldDB" id="A0AAD4VZU4"/>
<evidence type="ECO:0000313" key="1">
    <source>
        <dbReference type="EMBL" id="KAI5333484.1"/>
    </source>
</evidence>